<gene>
    <name evidence="10 12" type="primary">nadD</name>
    <name evidence="12" type="ORF">H9849_10040</name>
</gene>
<dbReference type="NCBIfam" id="TIGR00482">
    <property type="entry name" value="nicotinate (nicotinamide) nucleotide adenylyltransferase"/>
    <property type="match status" value="1"/>
</dbReference>
<evidence type="ECO:0000256" key="4">
    <source>
        <dbReference type="ARBA" id="ARBA00022679"/>
    </source>
</evidence>
<evidence type="ECO:0000256" key="5">
    <source>
        <dbReference type="ARBA" id="ARBA00022695"/>
    </source>
</evidence>
<accession>A0A9D2BFH5</accession>
<evidence type="ECO:0000256" key="2">
    <source>
        <dbReference type="ARBA" id="ARBA00005019"/>
    </source>
</evidence>
<reference evidence="12" key="2">
    <citation type="submission" date="2021-04" db="EMBL/GenBank/DDBJ databases">
        <authorList>
            <person name="Gilroy R."/>
        </authorList>
    </citation>
    <scope>NUCLEOTIDE SEQUENCE</scope>
    <source>
        <strain evidence="12">ChiSxjej3B15-1167</strain>
    </source>
</reference>
<keyword evidence="5 10" id="KW-0548">Nucleotidyltransferase</keyword>
<proteinExistence type="inferred from homology"/>
<protein>
    <recommendedName>
        <fullName evidence="10">Probable nicotinate-nucleotide adenylyltransferase</fullName>
        <ecNumber evidence="10">2.7.7.18</ecNumber>
    </recommendedName>
    <alternativeName>
        <fullName evidence="10">Deamido-NAD(+) diphosphorylase</fullName>
    </alternativeName>
    <alternativeName>
        <fullName evidence="10">Deamido-NAD(+) pyrophosphorylase</fullName>
    </alternativeName>
    <alternativeName>
        <fullName evidence="10">Nicotinate mononucleotide adenylyltransferase</fullName>
        <shortName evidence="10">NaMN adenylyltransferase</shortName>
    </alternativeName>
</protein>
<dbReference type="InterPro" id="IPR004821">
    <property type="entry name" value="Cyt_trans-like"/>
</dbReference>
<evidence type="ECO:0000256" key="3">
    <source>
        <dbReference type="ARBA" id="ARBA00022642"/>
    </source>
</evidence>
<dbReference type="PANTHER" id="PTHR39321:SF3">
    <property type="entry name" value="PHOSPHOPANTETHEINE ADENYLYLTRANSFERASE"/>
    <property type="match status" value="1"/>
</dbReference>
<dbReference type="GO" id="GO:0009435">
    <property type="term" value="P:NAD+ biosynthetic process"/>
    <property type="evidence" value="ECO:0007669"/>
    <property type="project" value="UniProtKB-UniRule"/>
</dbReference>
<evidence type="ECO:0000256" key="7">
    <source>
        <dbReference type="ARBA" id="ARBA00022840"/>
    </source>
</evidence>
<comment type="caution">
    <text evidence="12">The sequence shown here is derived from an EMBL/GenBank/DDBJ whole genome shotgun (WGS) entry which is preliminary data.</text>
</comment>
<comment type="similarity">
    <text evidence="10">Belongs to the NadD family.</text>
</comment>
<dbReference type="Gene3D" id="3.40.50.620">
    <property type="entry name" value="HUPs"/>
    <property type="match status" value="1"/>
</dbReference>
<dbReference type="CDD" id="cd02165">
    <property type="entry name" value="NMNAT"/>
    <property type="match status" value="1"/>
</dbReference>
<dbReference type="InterPro" id="IPR005248">
    <property type="entry name" value="NadD/NMNAT"/>
</dbReference>
<evidence type="ECO:0000256" key="10">
    <source>
        <dbReference type="HAMAP-Rule" id="MF_00244"/>
    </source>
</evidence>
<dbReference type="EC" id="2.7.7.18" evidence="10"/>
<comment type="catalytic activity">
    <reaction evidence="9 10">
        <text>nicotinate beta-D-ribonucleotide + ATP + H(+) = deamido-NAD(+) + diphosphate</text>
        <dbReference type="Rhea" id="RHEA:22860"/>
        <dbReference type="ChEBI" id="CHEBI:15378"/>
        <dbReference type="ChEBI" id="CHEBI:30616"/>
        <dbReference type="ChEBI" id="CHEBI:33019"/>
        <dbReference type="ChEBI" id="CHEBI:57502"/>
        <dbReference type="ChEBI" id="CHEBI:58437"/>
        <dbReference type="EC" id="2.7.7.18"/>
    </reaction>
</comment>
<dbReference type="NCBIfam" id="TIGR00125">
    <property type="entry name" value="cyt_tran_rel"/>
    <property type="match status" value="1"/>
</dbReference>
<sequence>MHRQRKVGIMGGTFNPIHFGHLLLGETAYQQFALDEVLFMPTKNPYYKKLSNSVTEEDRVKMVQLAIKDNSHFTFSGEELDREGTTYTVETLRDLTKRNPDCDYYFIMGADSLYHIESWKDTAQVLKMAVILVAGRGDLSSSLNSQIEYIENKYDASIHFLNSPSLQISSNDIRRRVQTGESIRYLLPRDVEDYIYEHGLYREDKNESGRDQKGLKEPVI</sequence>
<evidence type="ECO:0000313" key="12">
    <source>
        <dbReference type="EMBL" id="HIX73349.1"/>
    </source>
</evidence>
<keyword evidence="3 10" id="KW-0662">Pyridine nucleotide biosynthesis</keyword>
<keyword evidence="4 10" id="KW-0808">Transferase</keyword>
<keyword evidence="8 10" id="KW-0520">NAD</keyword>
<dbReference type="EMBL" id="DXEQ01000305">
    <property type="protein sequence ID" value="HIX73349.1"/>
    <property type="molecule type" value="Genomic_DNA"/>
</dbReference>
<name>A0A9D2BFH5_9FIRM</name>
<dbReference type="AlphaFoldDB" id="A0A9D2BFH5"/>
<keyword evidence="7 10" id="KW-0067">ATP-binding</keyword>
<keyword evidence="6 10" id="KW-0547">Nucleotide-binding</keyword>
<dbReference type="SUPFAM" id="SSF52374">
    <property type="entry name" value="Nucleotidylyl transferase"/>
    <property type="match status" value="1"/>
</dbReference>
<organism evidence="12 13">
    <name type="scientific">Candidatus Anaerobutyricum stercoripullorum</name>
    <dbReference type="NCBI Taxonomy" id="2838456"/>
    <lineage>
        <taxon>Bacteria</taxon>
        <taxon>Bacillati</taxon>
        <taxon>Bacillota</taxon>
        <taxon>Clostridia</taxon>
        <taxon>Lachnospirales</taxon>
        <taxon>Lachnospiraceae</taxon>
        <taxon>Anaerobutyricum</taxon>
    </lineage>
</organism>
<evidence type="ECO:0000259" key="11">
    <source>
        <dbReference type="Pfam" id="PF01467"/>
    </source>
</evidence>
<evidence type="ECO:0000256" key="9">
    <source>
        <dbReference type="ARBA" id="ARBA00048721"/>
    </source>
</evidence>
<dbReference type="Proteomes" id="UP000886805">
    <property type="component" value="Unassembled WGS sequence"/>
</dbReference>
<dbReference type="HAMAP" id="MF_00244">
    <property type="entry name" value="NaMN_adenylyltr"/>
    <property type="match status" value="1"/>
</dbReference>
<comment type="pathway">
    <text evidence="2 10">Cofactor biosynthesis; NAD(+) biosynthesis; deamido-NAD(+) from nicotinate D-ribonucleotide: step 1/1.</text>
</comment>
<dbReference type="Pfam" id="PF01467">
    <property type="entry name" value="CTP_transf_like"/>
    <property type="match status" value="1"/>
</dbReference>
<feature type="domain" description="Cytidyltransferase-like" evidence="11">
    <location>
        <begin position="9"/>
        <end position="176"/>
    </location>
</feature>
<evidence type="ECO:0000256" key="8">
    <source>
        <dbReference type="ARBA" id="ARBA00023027"/>
    </source>
</evidence>
<evidence type="ECO:0000256" key="1">
    <source>
        <dbReference type="ARBA" id="ARBA00002324"/>
    </source>
</evidence>
<comment type="function">
    <text evidence="1 10">Catalyzes the reversible adenylation of nicotinate mononucleotide (NaMN) to nicotinic acid adenine dinucleotide (NaAD).</text>
</comment>
<evidence type="ECO:0000256" key="6">
    <source>
        <dbReference type="ARBA" id="ARBA00022741"/>
    </source>
</evidence>
<dbReference type="InterPro" id="IPR014729">
    <property type="entry name" value="Rossmann-like_a/b/a_fold"/>
</dbReference>
<dbReference type="GO" id="GO:0005524">
    <property type="term" value="F:ATP binding"/>
    <property type="evidence" value="ECO:0007669"/>
    <property type="project" value="UniProtKB-KW"/>
</dbReference>
<reference evidence="12" key="1">
    <citation type="journal article" date="2021" name="PeerJ">
        <title>Extensive microbial diversity within the chicken gut microbiome revealed by metagenomics and culture.</title>
        <authorList>
            <person name="Gilroy R."/>
            <person name="Ravi A."/>
            <person name="Getino M."/>
            <person name="Pursley I."/>
            <person name="Horton D.L."/>
            <person name="Alikhan N.F."/>
            <person name="Baker D."/>
            <person name="Gharbi K."/>
            <person name="Hall N."/>
            <person name="Watson M."/>
            <person name="Adriaenssens E.M."/>
            <person name="Foster-Nyarko E."/>
            <person name="Jarju S."/>
            <person name="Secka A."/>
            <person name="Antonio M."/>
            <person name="Oren A."/>
            <person name="Chaudhuri R.R."/>
            <person name="La Ragione R."/>
            <person name="Hildebrand F."/>
            <person name="Pallen M.J."/>
        </authorList>
    </citation>
    <scope>NUCLEOTIDE SEQUENCE</scope>
    <source>
        <strain evidence="12">ChiSxjej3B15-1167</strain>
    </source>
</reference>
<dbReference type="PANTHER" id="PTHR39321">
    <property type="entry name" value="NICOTINATE-NUCLEOTIDE ADENYLYLTRANSFERASE-RELATED"/>
    <property type="match status" value="1"/>
</dbReference>
<dbReference type="NCBIfam" id="NF000840">
    <property type="entry name" value="PRK00071.1-3"/>
    <property type="match status" value="1"/>
</dbReference>
<dbReference type="GO" id="GO:0004515">
    <property type="term" value="F:nicotinate-nucleotide adenylyltransferase activity"/>
    <property type="evidence" value="ECO:0007669"/>
    <property type="project" value="UniProtKB-UniRule"/>
</dbReference>
<evidence type="ECO:0000313" key="13">
    <source>
        <dbReference type="Proteomes" id="UP000886805"/>
    </source>
</evidence>